<protein>
    <submittedName>
        <fullName evidence="1">Uncharacterized protein</fullName>
    </submittedName>
</protein>
<dbReference type="EMBL" id="OQ198718">
    <property type="protein sequence ID" value="WEY17623.1"/>
    <property type="molecule type" value="Genomic_DNA"/>
</dbReference>
<evidence type="ECO:0000313" key="1">
    <source>
        <dbReference type="EMBL" id="WEY17623.1"/>
    </source>
</evidence>
<organism evidence="1 2">
    <name type="scientific">Kolpuevirus sp. 'frurule'</name>
    <dbReference type="NCBI Taxonomy" id="3028514"/>
    <lineage>
        <taxon>Viruses</taxon>
        <taxon>Duplodnaviria</taxon>
        <taxon>Heunggongvirae</taxon>
        <taxon>Uroviricota</taxon>
        <taxon>Caudoviricetes</taxon>
        <taxon>Crassvirales</taxon>
        <taxon>Steigviridae</taxon>
        <taxon>Asinivirinae</taxon>
        <taxon>Kolpuevirus</taxon>
    </lineage>
</organism>
<evidence type="ECO:0000313" key="2">
    <source>
        <dbReference type="Proteomes" id="UP001225300"/>
    </source>
</evidence>
<sequence length="154" mass="17708">MRVIKKIKPMFTTVITTMNILEEKDMCFSGTSIIDSSKMRRSVDEFQTVLAVGPHVNGVQVGDLVCINPIRFLKPKQVKKPNQAPSLKDGMEEYQTELNYQFDIIEIDGKPCLKLQDRDIDYVIEDYEEVEEFDSNPTIVTEEHLKGKPRIDLN</sequence>
<name>A0AAF0DPU0_9CAUD</name>
<accession>A0AAF0DPU0</accession>
<dbReference type="Proteomes" id="UP001225300">
    <property type="component" value="Segment"/>
</dbReference>
<proteinExistence type="predicted"/>
<keyword evidence="2" id="KW-1185">Reference proteome</keyword>
<reference evidence="1" key="1">
    <citation type="journal article" date="2023" name="bioRxiv">
        <title>Novel crAssphage isolates exhibit conserved gene order and purifying selection of the host specificity protein.</title>
        <authorList>
            <person name="Papudeshi B."/>
            <person name="Vega A.A."/>
            <person name="Souza C."/>
            <person name="Giles S.K."/>
            <person name="Mallawaarachchi V."/>
            <person name="Roach M.J."/>
            <person name="An M."/>
            <person name="Jacobson N."/>
            <person name="McNair K."/>
            <person name="Mora M.F."/>
            <person name="Pastrana K."/>
            <person name="Leigh C."/>
            <person name="Cram C."/>
            <person name="Plewa W.S."/>
            <person name="Grigson S.R."/>
            <person name="Bouras G."/>
            <person name="Decewicz P."/>
            <person name="Luque A."/>
            <person name="Droit L."/>
            <person name="Handley S.A."/>
            <person name="Segall A.M."/>
            <person name="Dinsdale E.A."/>
            <person name="Edwards R.A."/>
        </authorList>
    </citation>
    <scope>NUCLEOTIDE SEQUENCE</scope>
    <source>
        <strain evidence="1">Bc03</strain>
    </source>
</reference>